<dbReference type="Proteomes" id="UP001629246">
    <property type="component" value="Unassembled WGS sequence"/>
</dbReference>
<protein>
    <submittedName>
        <fullName evidence="2">NAD-GH domain containing protein</fullName>
    </submittedName>
</protein>
<comment type="caution">
    <text evidence="2">The sequence shown here is derived from an EMBL/GenBank/DDBJ whole genome shotgun (WGS) entry which is preliminary data.</text>
</comment>
<organism evidence="2 3">
    <name type="scientific">Herbaspirillum lusitanum</name>
    <dbReference type="NCBI Taxonomy" id="213312"/>
    <lineage>
        <taxon>Bacteria</taxon>
        <taxon>Pseudomonadati</taxon>
        <taxon>Pseudomonadota</taxon>
        <taxon>Betaproteobacteria</taxon>
        <taxon>Burkholderiales</taxon>
        <taxon>Oxalobacteraceae</taxon>
        <taxon>Herbaspirillum</taxon>
    </lineage>
</organism>
<dbReference type="EMBL" id="JAQQFM010000006">
    <property type="protein sequence ID" value="MFL9925746.1"/>
    <property type="molecule type" value="Genomic_DNA"/>
</dbReference>
<dbReference type="PROSITE" id="PS51257">
    <property type="entry name" value="PROKAR_LIPOPROTEIN"/>
    <property type="match status" value="1"/>
</dbReference>
<name>A0ABW9AA20_9BURK</name>
<sequence length="139" mass="15048">MRKVFVACAFAVALAGCVAPVQKTANGEIPAARIYIKSMTEQTAGMSKVEFRRDTNFLYSREMLELAINDVVLAQIDGGEHLAIWLKPGRYVFTIKPVHTLNTPTGVKSGLLDLEVKPGADSQVQIVSNSTGISLQQGK</sequence>
<gene>
    <name evidence="2" type="ORF">PQR62_15805</name>
</gene>
<evidence type="ECO:0000313" key="2">
    <source>
        <dbReference type="EMBL" id="MFL9925746.1"/>
    </source>
</evidence>
<accession>A0ABW9AA20</accession>
<keyword evidence="1" id="KW-0732">Signal</keyword>
<keyword evidence="3" id="KW-1185">Reference proteome</keyword>
<proteinExistence type="predicted"/>
<feature type="signal peptide" evidence="1">
    <location>
        <begin position="1"/>
        <end position="18"/>
    </location>
</feature>
<evidence type="ECO:0000313" key="3">
    <source>
        <dbReference type="Proteomes" id="UP001629246"/>
    </source>
</evidence>
<evidence type="ECO:0000256" key="1">
    <source>
        <dbReference type="SAM" id="SignalP"/>
    </source>
</evidence>
<dbReference type="RefSeq" id="WP_408158934.1">
    <property type="nucleotide sequence ID" value="NZ_JAQQFM010000006.1"/>
</dbReference>
<feature type="chain" id="PRO_5046442146" evidence="1">
    <location>
        <begin position="19"/>
        <end position="139"/>
    </location>
</feature>
<reference evidence="2 3" key="1">
    <citation type="journal article" date="2024" name="Chem. Sci.">
        <title>Discovery of megapolipeptins by genome mining of a Burkholderiales bacteria collection.</title>
        <authorList>
            <person name="Paulo B.S."/>
            <person name="Recchia M.J.J."/>
            <person name="Lee S."/>
            <person name="Fergusson C.H."/>
            <person name="Romanowski S.B."/>
            <person name="Hernandez A."/>
            <person name="Krull N."/>
            <person name="Liu D.Y."/>
            <person name="Cavanagh H."/>
            <person name="Bos A."/>
            <person name="Gray C.A."/>
            <person name="Murphy B.T."/>
            <person name="Linington R.G."/>
            <person name="Eustaquio A.S."/>
        </authorList>
    </citation>
    <scope>NUCLEOTIDE SEQUENCE [LARGE SCALE GENOMIC DNA]</scope>
    <source>
        <strain evidence="2 3">RL21-008-BIB-A</strain>
    </source>
</reference>